<keyword evidence="6" id="KW-0460">Magnesium</keyword>
<keyword evidence="4 6" id="KW-0808">Transferase</keyword>
<evidence type="ECO:0000313" key="8">
    <source>
        <dbReference type="EMBL" id="KKI64538.1"/>
    </source>
</evidence>
<dbReference type="GO" id="GO:0044205">
    <property type="term" value="P:'de novo' UMP biosynthetic process"/>
    <property type="evidence" value="ECO:0007669"/>
    <property type="project" value="UniProtKB-UniRule"/>
</dbReference>
<accession>A0A0M2P3M1</accession>
<dbReference type="AlphaFoldDB" id="A0A0M2P3M1"/>
<evidence type="ECO:0000256" key="3">
    <source>
        <dbReference type="ARBA" id="ARBA00022676"/>
    </source>
</evidence>
<dbReference type="EMBL" id="LAKJ01000008">
    <property type="protein sequence ID" value="KKI64538.1"/>
    <property type="molecule type" value="Genomic_DNA"/>
</dbReference>
<dbReference type="PATRIC" id="fig|74704.6.peg.2590"/>
<comment type="similarity">
    <text evidence="6">Belongs to the purine/pyrimidine phosphoribosyltransferase family. PyrE subfamily.</text>
</comment>
<reference evidence="8 9" key="1">
    <citation type="submission" date="2015-03" db="EMBL/GenBank/DDBJ databases">
        <title>Genome Assembly of Staphylococcus cohnii subsp. cohnii strain G22B2.</title>
        <authorList>
            <person name="Nair G."/>
            <person name="Kaur G."/>
            <person name="Khatri I."/>
            <person name="Singh N.K."/>
            <person name="Sathyabama S."/>
            <person name="Maurya S.K."/>
            <person name="Subramanian S."/>
            <person name="Agrewala J.N."/>
            <person name="Mayilraj S."/>
        </authorList>
    </citation>
    <scope>NUCLEOTIDE SEQUENCE [LARGE SCALE GENOMIC DNA]</scope>
    <source>
        <strain evidence="8 9">G22B2</strain>
    </source>
</reference>
<dbReference type="CDD" id="cd06223">
    <property type="entry name" value="PRTases_typeI"/>
    <property type="match status" value="1"/>
</dbReference>
<feature type="domain" description="Phosphoribosyltransferase" evidence="7">
    <location>
        <begin position="50"/>
        <end position="152"/>
    </location>
</feature>
<dbReference type="InterPro" id="IPR000836">
    <property type="entry name" value="PRTase_dom"/>
</dbReference>
<dbReference type="InterPro" id="IPR029057">
    <property type="entry name" value="PRTase-like"/>
</dbReference>
<evidence type="ECO:0000256" key="4">
    <source>
        <dbReference type="ARBA" id="ARBA00022679"/>
    </source>
</evidence>
<dbReference type="EC" id="2.4.2.10" evidence="2 6"/>
<feature type="binding site" evidence="6">
    <location>
        <position position="98"/>
    </location>
    <ligand>
        <name>5-phospho-alpha-D-ribose 1-diphosphate</name>
        <dbReference type="ChEBI" id="CHEBI:58017"/>
        <note>ligand shared between dimeric partners</note>
    </ligand>
</feature>
<dbReference type="GeneID" id="58097803"/>
<comment type="cofactor">
    <cofactor evidence="6">
        <name>Mg(2+)</name>
        <dbReference type="ChEBI" id="CHEBI:18420"/>
    </cofactor>
</comment>
<dbReference type="InterPro" id="IPR023031">
    <property type="entry name" value="OPRT"/>
</dbReference>
<dbReference type="SUPFAM" id="SSF53271">
    <property type="entry name" value="PRTase-like"/>
    <property type="match status" value="1"/>
</dbReference>
<feature type="binding site" evidence="6">
    <location>
        <position position="124"/>
    </location>
    <ligand>
        <name>orotate</name>
        <dbReference type="ChEBI" id="CHEBI:30839"/>
    </ligand>
</feature>
<evidence type="ECO:0000256" key="6">
    <source>
        <dbReference type="HAMAP-Rule" id="MF_01208"/>
    </source>
</evidence>
<dbReference type="GO" id="GO:0019856">
    <property type="term" value="P:pyrimidine nucleobase biosynthetic process"/>
    <property type="evidence" value="ECO:0007669"/>
    <property type="project" value="TreeGrafter"/>
</dbReference>
<feature type="binding site" evidence="6">
    <location>
        <position position="94"/>
    </location>
    <ligand>
        <name>5-phospho-alpha-D-ribose 1-diphosphate</name>
        <dbReference type="ChEBI" id="CHEBI:58017"/>
        <note>ligand shared between dimeric partners</note>
    </ligand>
</feature>
<dbReference type="PANTHER" id="PTHR19278">
    <property type="entry name" value="OROTATE PHOSPHORIBOSYLTRANSFERASE"/>
    <property type="match status" value="1"/>
</dbReference>
<dbReference type="HAMAP" id="MF_01208">
    <property type="entry name" value="PyrE"/>
    <property type="match status" value="1"/>
</dbReference>
<comment type="function">
    <text evidence="6">Catalyzes the transfer of a ribosyl phosphate group from 5-phosphoribose 1-diphosphate to orotate, leading to the formation of orotidine monophosphate (OMP).</text>
</comment>
<keyword evidence="3 6" id="KW-0328">Glycosyltransferase</keyword>
<name>A0A0M2P3M1_STACC</name>
<sequence>MTKSIAQALLDIKAVSLSPNDPFTWSSGIKSPIYCDNRVTLGFPDVRNHIRDGLQALIESHFKDIEVISGTATAGIPHAAYVSEVMNLPMNYVRSKSKSHGKQNQIEGASSEGKKVVVIEDLISTGGSSITAVEALKAAGANVIGVVAIFTYGLKKADEQFAQAGVPFYTLSNYNELIEVARENGEISENDITTLVDWRDNLS</sequence>
<comment type="pathway">
    <text evidence="1 6">Pyrimidine metabolism; UMP biosynthesis via de novo pathway; UMP from orotate: step 1/2.</text>
</comment>
<dbReference type="InterPro" id="IPR004467">
    <property type="entry name" value="Or_phspho_trans_dom"/>
</dbReference>
<comment type="subunit">
    <text evidence="6">Homodimer.</text>
</comment>
<feature type="binding site" description="in other chain" evidence="6">
    <location>
        <begin position="120"/>
        <end position="128"/>
    </location>
    <ligand>
        <name>5-phospho-alpha-D-ribose 1-diphosphate</name>
        <dbReference type="ChEBI" id="CHEBI:58017"/>
        <note>ligand shared between dimeric partners</note>
    </ligand>
</feature>
<dbReference type="RefSeq" id="WP_019469333.1">
    <property type="nucleotide sequence ID" value="NZ_BKAS01000004.1"/>
</dbReference>
<dbReference type="GO" id="GO:0000287">
    <property type="term" value="F:magnesium ion binding"/>
    <property type="evidence" value="ECO:0007669"/>
    <property type="project" value="UniProtKB-UniRule"/>
</dbReference>
<evidence type="ECO:0000256" key="1">
    <source>
        <dbReference type="ARBA" id="ARBA00004889"/>
    </source>
</evidence>
<comment type="caution">
    <text evidence="6">Lacks conserved residue(s) required for the propagation of feature annotation.</text>
</comment>
<dbReference type="UniPathway" id="UPA00070">
    <property type="reaction ID" value="UER00119"/>
</dbReference>
<comment type="catalytic activity">
    <reaction evidence="6">
        <text>orotidine 5'-phosphate + diphosphate = orotate + 5-phospho-alpha-D-ribose 1-diphosphate</text>
        <dbReference type="Rhea" id="RHEA:10380"/>
        <dbReference type="ChEBI" id="CHEBI:30839"/>
        <dbReference type="ChEBI" id="CHEBI:33019"/>
        <dbReference type="ChEBI" id="CHEBI:57538"/>
        <dbReference type="ChEBI" id="CHEBI:58017"/>
        <dbReference type="EC" id="2.4.2.10"/>
    </reaction>
</comment>
<protein>
    <recommendedName>
        <fullName evidence="2 6">Orotate phosphoribosyltransferase</fullName>
        <shortName evidence="6">OPRT</shortName>
        <shortName evidence="6">OPRTase</shortName>
        <ecNumber evidence="2 6">2.4.2.10</ecNumber>
    </recommendedName>
</protein>
<dbReference type="PANTHER" id="PTHR19278:SF9">
    <property type="entry name" value="URIDINE 5'-MONOPHOSPHATE SYNTHASE"/>
    <property type="match status" value="1"/>
</dbReference>
<dbReference type="Gene3D" id="3.40.50.2020">
    <property type="match status" value="1"/>
</dbReference>
<dbReference type="Pfam" id="PF00156">
    <property type="entry name" value="Pribosyltran"/>
    <property type="match status" value="1"/>
</dbReference>
<keyword evidence="5 6" id="KW-0665">Pyrimidine biosynthesis</keyword>
<dbReference type="Proteomes" id="UP000034455">
    <property type="component" value="Unassembled WGS sequence"/>
</dbReference>
<feature type="binding site" evidence="6">
    <location>
        <position position="100"/>
    </location>
    <ligand>
        <name>5-phospho-alpha-D-ribose 1-diphosphate</name>
        <dbReference type="ChEBI" id="CHEBI:58017"/>
        <note>ligand shared between dimeric partners</note>
    </ligand>
</feature>
<comment type="caution">
    <text evidence="8">The sequence shown here is derived from an EMBL/GenBank/DDBJ whole genome shotgun (WGS) entry which is preliminary data.</text>
</comment>
<evidence type="ECO:0000256" key="2">
    <source>
        <dbReference type="ARBA" id="ARBA00011971"/>
    </source>
</evidence>
<dbReference type="NCBIfam" id="TIGR00336">
    <property type="entry name" value="pyrE"/>
    <property type="match status" value="1"/>
</dbReference>
<organism evidence="8 9">
    <name type="scientific">Staphylococcus cohnii subsp. cohnii</name>
    <dbReference type="NCBI Taxonomy" id="74704"/>
    <lineage>
        <taxon>Bacteria</taxon>
        <taxon>Bacillati</taxon>
        <taxon>Bacillota</taxon>
        <taxon>Bacilli</taxon>
        <taxon>Bacillales</taxon>
        <taxon>Staphylococcaceae</taxon>
        <taxon>Staphylococcus</taxon>
        <taxon>Staphylococcus cohnii species complex</taxon>
    </lineage>
</organism>
<gene>
    <name evidence="6" type="primary">pyrE</name>
    <name evidence="8" type="ORF">UF66_2490</name>
</gene>
<evidence type="ECO:0000259" key="7">
    <source>
        <dbReference type="Pfam" id="PF00156"/>
    </source>
</evidence>
<evidence type="ECO:0000313" key="9">
    <source>
        <dbReference type="Proteomes" id="UP000034455"/>
    </source>
</evidence>
<dbReference type="GO" id="GO:0004588">
    <property type="term" value="F:orotate phosphoribosyltransferase activity"/>
    <property type="evidence" value="ECO:0007669"/>
    <property type="project" value="UniProtKB-UniRule"/>
</dbReference>
<evidence type="ECO:0000256" key="5">
    <source>
        <dbReference type="ARBA" id="ARBA00022975"/>
    </source>
</evidence>
<proteinExistence type="inferred from homology"/>